<dbReference type="Proteomes" id="UP000474757">
    <property type="component" value="Unassembled WGS sequence"/>
</dbReference>
<reference evidence="2 3" key="1">
    <citation type="submission" date="2020-02" db="EMBL/GenBank/DDBJ databases">
        <title>Pseudoroseicyclus tamarix, sp. nov., isolated from offshore sediment of a Tamarix chinensis forest.</title>
        <authorList>
            <person name="Gai Y."/>
        </authorList>
    </citation>
    <scope>NUCLEOTIDE SEQUENCE [LARGE SCALE GENOMIC DNA]</scope>
    <source>
        <strain evidence="2 3">CLL3-39</strain>
    </source>
</reference>
<dbReference type="EMBL" id="JAAGAB010000001">
    <property type="protein sequence ID" value="NDU99572.1"/>
    <property type="molecule type" value="Genomic_DNA"/>
</dbReference>
<dbReference type="Pfam" id="PF09346">
    <property type="entry name" value="SMI1_KNR4"/>
    <property type="match status" value="1"/>
</dbReference>
<protein>
    <submittedName>
        <fullName evidence="2">SMI1/KNR4 family protein</fullName>
    </submittedName>
</protein>
<dbReference type="Gene3D" id="3.40.1580.10">
    <property type="entry name" value="SMI1/KNR4-like"/>
    <property type="match status" value="1"/>
</dbReference>
<dbReference type="AlphaFoldDB" id="A0A6B2JF30"/>
<feature type="domain" description="Knr4/Smi1-like" evidence="1">
    <location>
        <begin position="20"/>
        <end position="99"/>
    </location>
</feature>
<evidence type="ECO:0000259" key="1">
    <source>
        <dbReference type="Pfam" id="PF09346"/>
    </source>
</evidence>
<comment type="caution">
    <text evidence="2">The sequence shown here is derived from an EMBL/GenBank/DDBJ whole genome shotgun (WGS) entry which is preliminary data.</text>
</comment>
<organism evidence="2 3">
    <name type="scientific">Pseudoroseicyclus tamaricis</name>
    <dbReference type="NCBI Taxonomy" id="2705421"/>
    <lineage>
        <taxon>Bacteria</taxon>
        <taxon>Pseudomonadati</taxon>
        <taxon>Pseudomonadota</taxon>
        <taxon>Alphaproteobacteria</taxon>
        <taxon>Rhodobacterales</taxon>
        <taxon>Paracoccaceae</taxon>
        <taxon>Pseudoroseicyclus</taxon>
    </lineage>
</organism>
<name>A0A6B2JF30_9RHOB</name>
<dbReference type="InterPro" id="IPR018958">
    <property type="entry name" value="Knr4/Smi1-like_dom"/>
</dbReference>
<evidence type="ECO:0000313" key="2">
    <source>
        <dbReference type="EMBL" id="NDU99572.1"/>
    </source>
</evidence>
<gene>
    <name evidence="2" type="ORF">GZA08_01130</name>
</gene>
<dbReference type="RefSeq" id="WP_163889180.1">
    <property type="nucleotide sequence ID" value="NZ_JAAFYS010000001.1"/>
</dbReference>
<proteinExistence type="predicted"/>
<accession>A0A6B2JF30</accession>
<dbReference type="SUPFAM" id="SSF160631">
    <property type="entry name" value="SMI1/KNR4-like"/>
    <property type="match status" value="1"/>
</dbReference>
<dbReference type="InterPro" id="IPR037883">
    <property type="entry name" value="Knr4/Smi1-like_sf"/>
</dbReference>
<keyword evidence="3" id="KW-1185">Reference proteome</keyword>
<evidence type="ECO:0000313" key="3">
    <source>
        <dbReference type="Proteomes" id="UP000474757"/>
    </source>
</evidence>
<sequence>MPEHRVITFVENGQETDTRLHYLYAVNSEHDYDDLWLYNSRYGEHLRPWYLSIGGDPFGNPIVLALKGPNHGKVFFSDHEVPFDVGLHVIAPSFEAFLAGLTAE</sequence>